<dbReference type="OrthoDB" id="301483at2759"/>
<sequence length="195" mass="23510">MIHLFEDSSSDSEEKTFQFENKPILNNLGAQNIKVKDVNQYYELFDATKKTTNEAKLLQKLKELCLNQKEKVWCNESEFIEQSSSSNDEDFKNKIWNKKKSQKTERYFDFKFYQYCWNCRQYGHELKMCEYQKQPYCIICLSLNHYFYDCTLNLEKGNLNFEIDVDIQFSEAKCLNCLKIGHINCRFNNIKQQFY</sequence>
<evidence type="ECO:0000313" key="2">
    <source>
        <dbReference type="Proteomes" id="UP000692954"/>
    </source>
</evidence>
<name>A0A8S1P8A9_9CILI</name>
<organism evidence="1 2">
    <name type="scientific">Paramecium sonneborni</name>
    <dbReference type="NCBI Taxonomy" id="65129"/>
    <lineage>
        <taxon>Eukaryota</taxon>
        <taxon>Sar</taxon>
        <taxon>Alveolata</taxon>
        <taxon>Ciliophora</taxon>
        <taxon>Intramacronucleata</taxon>
        <taxon>Oligohymenophorea</taxon>
        <taxon>Peniculida</taxon>
        <taxon>Parameciidae</taxon>
        <taxon>Paramecium</taxon>
    </lineage>
</organism>
<reference evidence="1" key="1">
    <citation type="submission" date="2021-01" db="EMBL/GenBank/DDBJ databases">
        <authorList>
            <consortium name="Genoscope - CEA"/>
            <person name="William W."/>
        </authorList>
    </citation>
    <scope>NUCLEOTIDE SEQUENCE</scope>
</reference>
<keyword evidence="2" id="KW-1185">Reference proteome</keyword>
<dbReference type="AlphaFoldDB" id="A0A8S1P8A9"/>
<comment type="caution">
    <text evidence="1">The sequence shown here is derived from an EMBL/GenBank/DDBJ whole genome shotgun (WGS) entry which is preliminary data.</text>
</comment>
<gene>
    <name evidence="1" type="ORF">PSON_ATCC_30995.1.T0710266</name>
</gene>
<evidence type="ECO:0000313" key="1">
    <source>
        <dbReference type="EMBL" id="CAD8099336.1"/>
    </source>
</evidence>
<proteinExistence type="predicted"/>
<protein>
    <recommendedName>
        <fullName evidence="3">CCHC-type domain-containing protein</fullName>
    </recommendedName>
</protein>
<dbReference type="EMBL" id="CAJJDN010000071">
    <property type="protein sequence ID" value="CAD8099336.1"/>
    <property type="molecule type" value="Genomic_DNA"/>
</dbReference>
<accession>A0A8S1P8A9</accession>
<dbReference type="Proteomes" id="UP000692954">
    <property type="component" value="Unassembled WGS sequence"/>
</dbReference>
<evidence type="ECO:0008006" key="3">
    <source>
        <dbReference type="Google" id="ProtNLM"/>
    </source>
</evidence>